<dbReference type="InterPro" id="IPR050109">
    <property type="entry name" value="HTH-type_TetR-like_transc_reg"/>
</dbReference>
<dbReference type="InterPro" id="IPR001647">
    <property type="entry name" value="HTH_TetR"/>
</dbReference>
<proteinExistence type="predicted"/>
<keyword evidence="1 2" id="KW-0238">DNA-binding</keyword>
<feature type="DNA-binding region" description="H-T-H motif" evidence="2">
    <location>
        <begin position="30"/>
        <end position="49"/>
    </location>
</feature>
<dbReference type="PANTHER" id="PTHR30055:SF209">
    <property type="entry name" value="POSSIBLE TRANSCRIPTIONAL REGULATORY PROTEIN (PROBABLY TETR-FAMILY)"/>
    <property type="match status" value="1"/>
</dbReference>
<name>A0ABX5VM33_9MICO</name>
<dbReference type="EMBL" id="CP040899">
    <property type="protein sequence ID" value="QDB79554.1"/>
    <property type="molecule type" value="Genomic_DNA"/>
</dbReference>
<protein>
    <submittedName>
        <fullName evidence="4">TetR/AcrR family transcriptional regulator</fullName>
    </submittedName>
</protein>
<sequence length="199" mass="20840">MAGTSALSGREQLLAAVVDHLADHSVDGQSLRSIAAAVGTSHRMLIYHFGSREGLLAAVVGEVERLQREAFTVVASSDDAATPREVAERFWAHVVGPATRYGPLFFELSAHAMQGRAHAQALATGLVGPWLDVLAGEIAAGGIDAARARTQARLGLATVRGLLFDLLVTGDRTGVDDAYRLLLDLVGAAARPDVPVPEG</sequence>
<dbReference type="PROSITE" id="PS50977">
    <property type="entry name" value="HTH_TETR_2"/>
    <property type="match status" value="1"/>
</dbReference>
<dbReference type="Proteomes" id="UP000313948">
    <property type="component" value="Chromosome"/>
</dbReference>
<evidence type="ECO:0000259" key="3">
    <source>
        <dbReference type="PROSITE" id="PS50977"/>
    </source>
</evidence>
<organism evidence="4 5">
    <name type="scientific">Georgenia wutianyii</name>
    <dbReference type="NCBI Taxonomy" id="2585135"/>
    <lineage>
        <taxon>Bacteria</taxon>
        <taxon>Bacillati</taxon>
        <taxon>Actinomycetota</taxon>
        <taxon>Actinomycetes</taxon>
        <taxon>Micrococcales</taxon>
        <taxon>Bogoriellaceae</taxon>
        <taxon>Georgenia</taxon>
    </lineage>
</organism>
<evidence type="ECO:0000256" key="1">
    <source>
        <dbReference type="ARBA" id="ARBA00023125"/>
    </source>
</evidence>
<feature type="domain" description="HTH tetR-type" evidence="3">
    <location>
        <begin position="7"/>
        <end position="67"/>
    </location>
</feature>
<evidence type="ECO:0000256" key="2">
    <source>
        <dbReference type="PROSITE-ProRule" id="PRU00335"/>
    </source>
</evidence>
<dbReference type="Gene3D" id="1.10.357.10">
    <property type="entry name" value="Tetracycline Repressor, domain 2"/>
    <property type="match status" value="1"/>
</dbReference>
<evidence type="ECO:0000313" key="4">
    <source>
        <dbReference type="EMBL" id="QDB79554.1"/>
    </source>
</evidence>
<dbReference type="InterPro" id="IPR009057">
    <property type="entry name" value="Homeodomain-like_sf"/>
</dbReference>
<dbReference type="RefSeq" id="WP_139948577.1">
    <property type="nucleotide sequence ID" value="NZ_CP040899.1"/>
</dbReference>
<dbReference type="PANTHER" id="PTHR30055">
    <property type="entry name" value="HTH-TYPE TRANSCRIPTIONAL REGULATOR RUTR"/>
    <property type="match status" value="1"/>
</dbReference>
<evidence type="ECO:0000313" key="5">
    <source>
        <dbReference type="Proteomes" id="UP000313948"/>
    </source>
</evidence>
<dbReference type="SUPFAM" id="SSF46689">
    <property type="entry name" value="Homeodomain-like"/>
    <property type="match status" value="1"/>
</dbReference>
<accession>A0ABX5VM33</accession>
<dbReference type="Pfam" id="PF00440">
    <property type="entry name" value="TetR_N"/>
    <property type="match status" value="1"/>
</dbReference>
<reference evidence="4 5" key="1">
    <citation type="submission" date="2019-05" db="EMBL/GenBank/DDBJ databases">
        <title>Georgenia *** sp. nov., and Georgenia *** sp. nov., isolated from the intestinal contents of plateau pika (Ochotona curzoniae) in the Qinghai-Tibet plateau of China.</title>
        <authorList>
            <person name="Tian Z."/>
        </authorList>
    </citation>
    <scope>NUCLEOTIDE SEQUENCE [LARGE SCALE GENOMIC DNA]</scope>
    <source>
        <strain evidence="4 5">Z294</strain>
    </source>
</reference>
<keyword evidence="5" id="KW-1185">Reference proteome</keyword>
<gene>
    <name evidence="4" type="ORF">FE251_09325</name>
</gene>